<dbReference type="Proteomes" id="UP000014809">
    <property type="component" value="Chromosome"/>
</dbReference>
<dbReference type="EMBL" id="CP003696">
    <property type="protein sequence ID" value="AGP30535.1"/>
    <property type="molecule type" value="Genomic_DNA"/>
</dbReference>
<feature type="compositionally biased region" description="Polar residues" evidence="1">
    <location>
        <begin position="45"/>
        <end position="66"/>
    </location>
</feature>
<protein>
    <submittedName>
        <fullName evidence="2">Uncharacterized protein</fullName>
    </submittedName>
</protein>
<dbReference type="KEGG" id="cter:A606_04430"/>
<accession>S4XFW2</accession>
<evidence type="ECO:0000256" key="1">
    <source>
        <dbReference type="SAM" id="MobiDB-lite"/>
    </source>
</evidence>
<dbReference type="PATRIC" id="fig|1200352.3.peg.896"/>
<dbReference type="STRING" id="1200352.A606_04430"/>
<feature type="region of interest" description="Disordered" evidence="1">
    <location>
        <begin position="19"/>
        <end position="70"/>
    </location>
</feature>
<dbReference type="RefSeq" id="WP_020440897.1">
    <property type="nucleotide sequence ID" value="NC_021663.1"/>
</dbReference>
<dbReference type="HOGENOM" id="CLU_1092884_0_0_11"/>
<gene>
    <name evidence="2" type="ORF">A606_04430</name>
</gene>
<evidence type="ECO:0000313" key="3">
    <source>
        <dbReference type="Proteomes" id="UP000014809"/>
    </source>
</evidence>
<sequence length="254" mass="25031">MAFSLLLATGPALVACSDESSDDTAAASSPAGSAAATSSAVPDAGTSTSTESAEAGDSSTGGSSTPVDLATVILGPDDAPAGFTWVDTSGSQADAETLAAMSELIDMLTFSPASCQEQMRSLADPDAAAGQGGVSATYTSDTDEGAALLVAVGPKSEGDPHACDNATATGTVGGVEMNMVMTSTDLGLSIDGATNVVSTRTETTVSAQGQSQTSTQSTVIGEVNGVWFSASSQGDVDQDVLEALAQKQADRLQG</sequence>
<dbReference type="AlphaFoldDB" id="S4XFW2"/>
<proteinExistence type="predicted"/>
<reference evidence="2 3" key="1">
    <citation type="submission" date="2012-06" db="EMBL/GenBank/DDBJ databases">
        <title>Complete genome sequence of Corynebacterium terpenotabidum Y-11 (=DSM 44721).</title>
        <authorList>
            <person name="Ruckert C."/>
            <person name="Albersmeier A."/>
            <person name="Al-Dilaimi A."/>
            <person name="Szczepanowski R."/>
            <person name="Kalinowski J."/>
        </authorList>
    </citation>
    <scope>NUCLEOTIDE SEQUENCE [LARGE SCALE GENOMIC DNA]</scope>
    <source>
        <strain evidence="2 3">Y-11</strain>
    </source>
</reference>
<organism evidence="2 3">
    <name type="scientific">Corynebacterium terpenotabidum Y-11</name>
    <dbReference type="NCBI Taxonomy" id="1200352"/>
    <lineage>
        <taxon>Bacteria</taxon>
        <taxon>Bacillati</taxon>
        <taxon>Actinomycetota</taxon>
        <taxon>Actinomycetes</taxon>
        <taxon>Mycobacteriales</taxon>
        <taxon>Corynebacteriaceae</taxon>
        <taxon>Corynebacterium</taxon>
    </lineage>
</organism>
<evidence type="ECO:0000313" key="2">
    <source>
        <dbReference type="EMBL" id="AGP30535.1"/>
    </source>
</evidence>
<name>S4XFW2_9CORY</name>
<dbReference type="eggNOG" id="ENOG5031WZN">
    <property type="taxonomic scope" value="Bacteria"/>
</dbReference>
<dbReference type="OrthoDB" id="10015322at2"/>
<keyword evidence="3" id="KW-1185">Reference proteome</keyword>
<feature type="compositionally biased region" description="Low complexity" evidence="1">
    <location>
        <begin position="23"/>
        <end position="40"/>
    </location>
</feature>